<dbReference type="Pfam" id="PF12804">
    <property type="entry name" value="NTP_transf_3"/>
    <property type="match status" value="1"/>
</dbReference>
<dbReference type="SUPFAM" id="SSF53448">
    <property type="entry name" value="Nucleotide-diphospho-sugar transferases"/>
    <property type="match status" value="1"/>
</dbReference>
<feature type="domain" description="MobA-like NTP transferase" evidence="1">
    <location>
        <begin position="16"/>
        <end position="175"/>
    </location>
</feature>
<gene>
    <name evidence="2" type="primary">mocA</name>
    <name evidence="2" type="ORF">FQB35_12415</name>
</gene>
<evidence type="ECO:0000313" key="3">
    <source>
        <dbReference type="Proteomes" id="UP000324646"/>
    </source>
</evidence>
<sequence>MCLISYKRRGSFMVGAVILAAGMSRRMEEGKLLLPFNGHTIIEEVIDNVKKSKVDFIEIVYGHEGEKIKRIANKKEIVSIYNPDYKKGQSTSVKLGMKNMPNRIEGVLFILGDQPFINSFVINRIIDAFYSYKASIVVPLYEGKRGNPVLFHRKWRESIYSLKGDEGARKILLQNPDKIRYVEFDDSSYNLDIDTKEDYTYALSIANKYFLDNKIRI</sequence>
<dbReference type="PANTHER" id="PTHR43777">
    <property type="entry name" value="MOLYBDENUM COFACTOR CYTIDYLYLTRANSFERASE"/>
    <property type="match status" value="1"/>
</dbReference>
<name>A0A5C0SH50_CRATE</name>
<keyword evidence="2" id="KW-0808">Transferase</keyword>
<dbReference type="InterPro" id="IPR029044">
    <property type="entry name" value="Nucleotide-diphossugar_trans"/>
</dbReference>
<reference evidence="2 3" key="1">
    <citation type="submission" date="2019-07" db="EMBL/GenBank/DDBJ databases">
        <title>Complete genome of Crassaminicella thermophila SY095.</title>
        <authorList>
            <person name="Li X."/>
        </authorList>
    </citation>
    <scope>NUCLEOTIDE SEQUENCE [LARGE SCALE GENOMIC DNA]</scope>
    <source>
        <strain evidence="2 3">SY095</strain>
    </source>
</reference>
<evidence type="ECO:0000259" key="1">
    <source>
        <dbReference type="Pfam" id="PF12804"/>
    </source>
</evidence>
<dbReference type="PANTHER" id="PTHR43777:SF1">
    <property type="entry name" value="MOLYBDENUM COFACTOR CYTIDYLYLTRANSFERASE"/>
    <property type="match status" value="1"/>
</dbReference>
<dbReference type="AlphaFoldDB" id="A0A5C0SH50"/>
<dbReference type="InterPro" id="IPR025877">
    <property type="entry name" value="MobA-like_NTP_Trfase"/>
</dbReference>
<dbReference type="CDD" id="cd04182">
    <property type="entry name" value="GT_2_like_f"/>
    <property type="match status" value="1"/>
</dbReference>
<dbReference type="OrthoDB" id="9797742at2"/>
<dbReference type="EC" id="2.7.7.76" evidence="2"/>
<keyword evidence="2" id="KW-0548">Nucleotidyltransferase</keyword>
<dbReference type="GO" id="GO:0061602">
    <property type="term" value="F:molybdenum cofactor cytidylyltransferase activity"/>
    <property type="evidence" value="ECO:0007669"/>
    <property type="project" value="UniProtKB-EC"/>
</dbReference>
<proteinExistence type="predicted"/>
<evidence type="ECO:0000313" key="2">
    <source>
        <dbReference type="EMBL" id="QEK13056.1"/>
    </source>
</evidence>
<dbReference type="InterPro" id="IPR017696">
    <property type="entry name" value="Mo_hydrolase_YgfJ"/>
</dbReference>
<dbReference type="KEGG" id="crs:FQB35_12415"/>
<protein>
    <submittedName>
        <fullName evidence="2">Molybdenum cofactor cytidylyltransferase</fullName>
        <ecNumber evidence="2">2.7.7.76</ecNumber>
    </submittedName>
</protein>
<keyword evidence="3" id="KW-1185">Reference proteome</keyword>
<dbReference type="Gene3D" id="3.90.550.10">
    <property type="entry name" value="Spore Coat Polysaccharide Biosynthesis Protein SpsA, Chain A"/>
    <property type="match status" value="1"/>
</dbReference>
<dbReference type="Proteomes" id="UP000324646">
    <property type="component" value="Chromosome"/>
</dbReference>
<accession>A0A5C0SH50</accession>
<dbReference type="EMBL" id="CP042243">
    <property type="protein sequence ID" value="QEK13056.1"/>
    <property type="molecule type" value="Genomic_DNA"/>
</dbReference>
<organism evidence="2 3">
    <name type="scientific">Crassaminicella thermophila</name>
    <dbReference type="NCBI Taxonomy" id="2599308"/>
    <lineage>
        <taxon>Bacteria</taxon>
        <taxon>Bacillati</taxon>
        <taxon>Bacillota</taxon>
        <taxon>Clostridia</taxon>
        <taxon>Eubacteriales</taxon>
        <taxon>Clostridiaceae</taxon>
        <taxon>Crassaminicella</taxon>
    </lineage>
</organism>
<dbReference type="NCBIfam" id="TIGR03310">
    <property type="entry name" value="matur_MocA_YgfJ"/>
    <property type="match status" value="1"/>
</dbReference>